<evidence type="ECO:0000313" key="3">
    <source>
        <dbReference type="Proteomes" id="UP000239504"/>
    </source>
</evidence>
<evidence type="ECO:0000259" key="1">
    <source>
        <dbReference type="Pfam" id="PF19587"/>
    </source>
</evidence>
<accession>A0A2S7K013</accession>
<dbReference type="GO" id="GO:0008168">
    <property type="term" value="F:methyltransferase activity"/>
    <property type="evidence" value="ECO:0007669"/>
    <property type="project" value="UniProtKB-KW"/>
</dbReference>
<name>A0A2S7K013_9PROT</name>
<dbReference type="RefSeq" id="WP_104831893.1">
    <property type="nucleotide sequence ID" value="NZ_PJCH01000016.1"/>
</dbReference>
<keyword evidence="2" id="KW-0808">Transferase</keyword>
<keyword evidence="3" id="KW-1185">Reference proteome</keyword>
<dbReference type="PROSITE" id="PS00092">
    <property type="entry name" value="N6_MTASE"/>
    <property type="match status" value="1"/>
</dbReference>
<dbReference type="SUPFAM" id="SSF53335">
    <property type="entry name" value="S-adenosyl-L-methionine-dependent methyltransferases"/>
    <property type="match status" value="1"/>
</dbReference>
<gene>
    <name evidence="2" type="ORF">CW354_20085</name>
</gene>
<dbReference type="OrthoDB" id="1843260at2"/>
<dbReference type="Pfam" id="PF19587">
    <property type="entry name" value="DUF6094"/>
    <property type="match status" value="1"/>
</dbReference>
<dbReference type="PRINTS" id="PR00507">
    <property type="entry name" value="N12N6MTFRASE"/>
</dbReference>
<dbReference type="GO" id="GO:0003676">
    <property type="term" value="F:nucleic acid binding"/>
    <property type="evidence" value="ECO:0007669"/>
    <property type="project" value="InterPro"/>
</dbReference>
<reference evidence="2 3" key="1">
    <citation type="submission" date="2017-12" db="EMBL/GenBank/DDBJ databases">
        <authorList>
            <person name="Hurst M.R.H."/>
        </authorList>
    </citation>
    <scope>NUCLEOTIDE SEQUENCE [LARGE SCALE GENOMIC DNA]</scope>
    <source>
        <strain evidence="2 3">SY-3-19</strain>
    </source>
</reference>
<protein>
    <submittedName>
        <fullName evidence="2">SAM-dependent methyltransferase</fullName>
    </submittedName>
</protein>
<dbReference type="Proteomes" id="UP000239504">
    <property type="component" value="Unassembled WGS sequence"/>
</dbReference>
<evidence type="ECO:0000313" key="2">
    <source>
        <dbReference type="EMBL" id="PQA85840.1"/>
    </source>
</evidence>
<dbReference type="Gene3D" id="3.40.50.150">
    <property type="entry name" value="Vaccinia Virus protein VP39"/>
    <property type="match status" value="1"/>
</dbReference>
<feature type="domain" description="DUF6094" evidence="1">
    <location>
        <begin position="9"/>
        <end position="196"/>
    </location>
</feature>
<keyword evidence="2" id="KW-0489">Methyltransferase</keyword>
<sequence>MLMFQRIALNFAKNGYFPTDEGTLERLLPMLAPADDKPIKILDPCCGEGTALAEIKHALGAGRAIAYGVELDKDRAYQAKALLDHVIHGDMQRCRIQKQAFGLLFLNPPYGRLMADRAQTGLGDVREKRLEQLFLRVSLPSLKIGGVMVLIVPDTCLNTALTDIIAANFDCVRVFRAVERRFRQLVILGVRVKRRTSGLKPILPKGEDGAYIVSDETAPILDPAGLKGAYAAPGDDQTVKEFLTYEIEPEQLAAEIKRFPCLWGQFEHRFRRRELAPRRPLRKLSKWHLSLMLASGELSGLVEAKNGRRLLLKGDTFKAQDEKVEFLEPTDDRPGGTTVTTRTDRFVPVIKAIDLTEGAPTFGQVLTIK</sequence>
<dbReference type="InterPro" id="IPR046076">
    <property type="entry name" value="DUF6094"/>
</dbReference>
<dbReference type="AlphaFoldDB" id="A0A2S7K013"/>
<comment type="caution">
    <text evidence="2">The sequence shown here is derived from an EMBL/GenBank/DDBJ whole genome shotgun (WGS) entry which is preliminary data.</text>
</comment>
<dbReference type="InterPro" id="IPR029063">
    <property type="entry name" value="SAM-dependent_MTases_sf"/>
</dbReference>
<dbReference type="CDD" id="cd02440">
    <property type="entry name" value="AdoMet_MTases"/>
    <property type="match status" value="1"/>
</dbReference>
<dbReference type="EMBL" id="PJCH01000016">
    <property type="protein sequence ID" value="PQA85840.1"/>
    <property type="molecule type" value="Genomic_DNA"/>
</dbReference>
<proteinExistence type="predicted"/>
<dbReference type="InterPro" id="IPR002052">
    <property type="entry name" value="DNA_methylase_N6_adenine_CS"/>
</dbReference>
<organism evidence="2 3">
    <name type="scientific">Hyphococcus luteus</name>
    <dbReference type="NCBI Taxonomy" id="2058213"/>
    <lineage>
        <taxon>Bacteria</taxon>
        <taxon>Pseudomonadati</taxon>
        <taxon>Pseudomonadota</taxon>
        <taxon>Alphaproteobacteria</taxon>
        <taxon>Parvularculales</taxon>
        <taxon>Parvularculaceae</taxon>
        <taxon>Hyphococcus</taxon>
    </lineage>
</organism>
<dbReference type="GO" id="GO:0032259">
    <property type="term" value="P:methylation"/>
    <property type="evidence" value="ECO:0007669"/>
    <property type="project" value="UniProtKB-KW"/>
</dbReference>